<dbReference type="GO" id="GO:0016020">
    <property type="term" value="C:membrane"/>
    <property type="evidence" value="ECO:0007669"/>
    <property type="project" value="UniProtKB-SubCell"/>
</dbReference>
<dbReference type="GO" id="GO:0004674">
    <property type="term" value="F:protein serine/threonine kinase activity"/>
    <property type="evidence" value="ECO:0007669"/>
    <property type="project" value="UniProtKB-KW"/>
</dbReference>
<dbReference type="AlphaFoldDB" id="A0A8T0JBS9"/>
<comment type="similarity">
    <text evidence="20">Belongs to the protein kinase superfamily.</text>
</comment>
<gene>
    <name evidence="23" type="ORF">KC19_1G257500</name>
</gene>
<dbReference type="EMBL" id="CM026421">
    <property type="protein sequence ID" value="KAG0592502.1"/>
    <property type="molecule type" value="Genomic_DNA"/>
</dbReference>
<dbReference type="SUPFAM" id="SSF56112">
    <property type="entry name" value="Protein kinase-like (PK-like)"/>
    <property type="match status" value="1"/>
</dbReference>
<keyword evidence="9 19" id="KW-0547">Nucleotide-binding</keyword>
<evidence type="ECO:0000256" key="3">
    <source>
        <dbReference type="ARBA" id="ARBA00022527"/>
    </source>
</evidence>
<evidence type="ECO:0000256" key="18">
    <source>
        <dbReference type="ARBA" id="ARBA00048679"/>
    </source>
</evidence>
<sequence>MALPTYAYVLIIVFALAIFGVLAITVLGCLGVRWCYKLTKKPKKKPYAVPPGFSLQRLETIRVDPPEKVAAQNAQIAAENAFLDTLPGLPPRYTYRDLHTATDGFKNILGEGGSGQVYQGILPGGVKVAVKRLQSAIQGDKEFRTEVATIGNIHHINLVRLRGFCLEGVHRLLVYEYMENGSLDQWLFRDDPKSTRFLDWPARFNIAMGTAKGLAYLHHDCQERIVHLDIKPQNILLDDTFNAKVSDFGLAKLMSRSDTSQVVTQMRGTPGYLAPEWLIFSAVTDKSDVYSYGMVLLEILSGRRNVSPEDSDVEKQYFPKWACRKIEEGSSVAEIVDPRLGPLSEFDLKQADRVLRVAMVCIQEDMLARPSMPMAAQMLEGVIPIPLPPPLPMQFALNTQFARILDLNTQSAIDFSGIQILSEANSEVVSQTFAAPR</sequence>
<dbReference type="FunFam" id="1.10.510.10:FF:000248">
    <property type="entry name" value="S-receptor-like kinase 5"/>
    <property type="match status" value="1"/>
</dbReference>
<evidence type="ECO:0000256" key="20">
    <source>
        <dbReference type="RuleBase" id="RU000304"/>
    </source>
</evidence>
<dbReference type="PROSITE" id="PS00108">
    <property type="entry name" value="PROTEIN_KINASE_ST"/>
    <property type="match status" value="1"/>
</dbReference>
<comment type="subcellular location">
    <subcellularLocation>
        <location evidence="1">Membrane</location>
        <topology evidence="1">Single-pass type I membrane protein</topology>
    </subcellularLocation>
</comment>
<keyword evidence="8" id="KW-0430">Lectin</keyword>
<keyword evidence="15" id="KW-0675">Receptor</keyword>
<evidence type="ECO:0000256" key="4">
    <source>
        <dbReference type="ARBA" id="ARBA00022553"/>
    </source>
</evidence>
<keyword evidence="6 21" id="KW-0812">Transmembrane</keyword>
<evidence type="ECO:0000256" key="10">
    <source>
        <dbReference type="ARBA" id="ARBA00022777"/>
    </source>
</evidence>
<dbReference type="GO" id="GO:0030246">
    <property type="term" value="F:carbohydrate binding"/>
    <property type="evidence" value="ECO:0007669"/>
    <property type="project" value="UniProtKB-KW"/>
</dbReference>
<evidence type="ECO:0000256" key="11">
    <source>
        <dbReference type="ARBA" id="ARBA00022840"/>
    </source>
</evidence>
<evidence type="ECO:0000256" key="8">
    <source>
        <dbReference type="ARBA" id="ARBA00022734"/>
    </source>
</evidence>
<evidence type="ECO:0000313" key="23">
    <source>
        <dbReference type="EMBL" id="KAG0592502.1"/>
    </source>
</evidence>
<evidence type="ECO:0000256" key="5">
    <source>
        <dbReference type="ARBA" id="ARBA00022679"/>
    </source>
</evidence>
<keyword evidence="24" id="KW-1185">Reference proteome</keyword>
<keyword evidence="12 21" id="KW-1133">Transmembrane helix</keyword>
<dbReference type="SMART" id="SM00220">
    <property type="entry name" value="S_TKc"/>
    <property type="match status" value="1"/>
</dbReference>
<dbReference type="Gene3D" id="3.30.200.20">
    <property type="entry name" value="Phosphorylase Kinase, domain 1"/>
    <property type="match status" value="1"/>
</dbReference>
<proteinExistence type="inferred from homology"/>
<dbReference type="PANTHER" id="PTHR47974">
    <property type="entry name" value="OS07G0415500 PROTEIN"/>
    <property type="match status" value="1"/>
</dbReference>
<evidence type="ECO:0000313" key="24">
    <source>
        <dbReference type="Proteomes" id="UP000822688"/>
    </source>
</evidence>
<keyword evidence="14" id="KW-1015">Disulfide bond</keyword>
<protein>
    <recommendedName>
        <fullName evidence="2">non-specific serine/threonine protein kinase</fullName>
        <ecNumber evidence="2">2.7.11.1</ecNumber>
    </recommendedName>
</protein>
<evidence type="ECO:0000256" key="6">
    <source>
        <dbReference type="ARBA" id="ARBA00022692"/>
    </source>
</evidence>
<keyword evidence="10" id="KW-0418">Kinase</keyword>
<keyword evidence="3 20" id="KW-0723">Serine/threonine-protein kinase</keyword>
<organism evidence="23 24">
    <name type="scientific">Ceratodon purpureus</name>
    <name type="common">Fire moss</name>
    <name type="synonym">Dicranum purpureum</name>
    <dbReference type="NCBI Taxonomy" id="3225"/>
    <lineage>
        <taxon>Eukaryota</taxon>
        <taxon>Viridiplantae</taxon>
        <taxon>Streptophyta</taxon>
        <taxon>Embryophyta</taxon>
        <taxon>Bryophyta</taxon>
        <taxon>Bryophytina</taxon>
        <taxon>Bryopsida</taxon>
        <taxon>Dicranidae</taxon>
        <taxon>Pseudoditrichales</taxon>
        <taxon>Ditrichaceae</taxon>
        <taxon>Ceratodon</taxon>
    </lineage>
</organism>
<reference evidence="23" key="1">
    <citation type="submission" date="2020-06" db="EMBL/GenBank/DDBJ databases">
        <title>WGS assembly of Ceratodon purpureus strain R40.</title>
        <authorList>
            <person name="Carey S.B."/>
            <person name="Jenkins J."/>
            <person name="Shu S."/>
            <person name="Lovell J.T."/>
            <person name="Sreedasyam A."/>
            <person name="Maumus F."/>
            <person name="Tiley G.P."/>
            <person name="Fernandez-Pozo N."/>
            <person name="Barry K."/>
            <person name="Chen C."/>
            <person name="Wang M."/>
            <person name="Lipzen A."/>
            <person name="Daum C."/>
            <person name="Saski C.A."/>
            <person name="Payton A.C."/>
            <person name="Mcbreen J.C."/>
            <person name="Conrad R.E."/>
            <person name="Kollar L.M."/>
            <person name="Olsson S."/>
            <person name="Huttunen S."/>
            <person name="Landis J.B."/>
            <person name="Wickett N.J."/>
            <person name="Johnson M.G."/>
            <person name="Rensing S.A."/>
            <person name="Grimwood J."/>
            <person name="Schmutz J."/>
            <person name="Mcdaniel S.F."/>
        </authorList>
    </citation>
    <scope>NUCLEOTIDE SEQUENCE</scope>
    <source>
        <strain evidence="23">R40</strain>
    </source>
</reference>
<evidence type="ECO:0000256" key="15">
    <source>
        <dbReference type="ARBA" id="ARBA00023170"/>
    </source>
</evidence>
<keyword evidence="16" id="KW-0325">Glycoprotein</keyword>
<dbReference type="FunFam" id="3.30.200.20:FF:000178">
    <property type="entry name" value="serine/threonine-protein kinase PBS1-like"/>
    <property type="match status" value="1"/>
</dbReference>
<evidence type="ECO:0000256" key="7">
    <source>
        <dbReference type="ARBA" id="ARBA00022729"/>
    </source>
</evidence>
<evidence type="ECO:0000259" key="22">
    <source>
        <dbReference type="PROSITE" id="PS50011"/>
    </source>
</evidence>
<comment type="catalytic activity">
    <reaction evidence="17">
        <text>L-threonyl-[protein] + ATP = O-phospho-L-threonyl-[protein] + ADP + H(+)</text>
        <dbReference type="Rhea" id="RHEA:46608"/>
        <dbReference type="Rhea" id="RHEA-COMP:11060"/>
        <dbReference type="Rhea" id="RHEA-COMP:11605"/>
        <dbReference type="ChEBI" id="CHEBI:15378"/>
        <dbReference type="ChEBI" id="CHEBI:30013"/>
        <dbReference type="ChEBI" id="CHEBI:30616"/>
        <dbReference type="ChEBI" id="CHEBI:61977"/>
        <dbReference type="ChEBI" id="CHEBI:456216"/>
        <dbReference type="EC" id="2.7.11.1"/>
    </reaction>
</comment>
<evidence type="ECO:0000256" key="2">
    <source>
        <dbReference type="ARBA" id="ARBA00012513"/>
    </source>
</evidence>
<dbReference type="InterPro" id="IPR011009">
    <property type="entry name" value="Kinase-like_dom_sf"/>
</dbReference>
<dbReference type="PROSITE" id="PS50011">
    <property type="entry name" value="PROTEIN_KINASE_DOM"/>
    <property type="match status" value="1"/>
</dbReference>
<evidence type="ECO:0000256" key="12">
    <source>
        <dbReference type="ARBA" id="ARBA00022989"/>
    </source>
</evidence>
<name>A0A8T0JBS9_CERPU</name>
<dbReference type="CDD" id="cd14066">
    <property type="entry name" value="STKc_IRAK"/>
    <property type="match status" value="1"/>
</dbReference>
<evidence type="ECO:0000256" key="14">
    <source>
        <dbReference type="ARBA" id="ARBA00023157"/>
    </source>
</evidence>
<dbReference type="InterPro" id="IPR017441">
    <property type="entry name" value="Protein_kinase_ATP_BS"/>
</dbReference>
<dbReference type="PROSITE" id="PS00107">
    <property type="entry name" value="PROTEIN_KINASE_ATP"/>
    <property type="match status" value="1"/>
</dbReference>
<dbReference type="InterPro" id="IPR008271">
    <property type="entry name" value="Ser/Thr_kinase_AS"/>
</dbReference>
<evidence type="ECO:0000256" key="16">
    <source>
        <dbReference type="ARBA" id="ARBA00023180"/>
    </source>
</evidence>
<dbReference type="GO" id="GO:0005524">
    <property type="term" value="F:ATP binding"/>
    <property type="evidence" value="ECO:0007669"/>
    <property type="project" value="UniProtKB-UniRule"/>
</dbReference>
<keyword evidence="7" id="KW-0732">Signal</keyword>
<evidence type="ECO:0000256" key="21">
    <source>
        <dbReference type="SAM" id="Phobius"/>
    </source>
</evidence>
<keyword evidence="5" id="KW-0808">Transferase</keyword>
<feature type="domain" description="Protein kinase" evidence="22">
    <location>
        <begin position="103"/>
        <end position="383"/>
    </location>
</feature>
<comment type="catalytic activity">
    <reaction evidence="18">
        <text>L-seryl-[protein] + ATP = O-phospho-L-seryl-[protein] + ADP + H(+)</text>
        <dbReference type="Rhea" id="RHEA:17989"/>
        <dbReference type="Rhea" id="RHEA-COMP:9863"/>
        <dbReference type="Rhea" id="RHEA-COMP:11604"/>
        <dbReference type="ChEBI" id="CHEBI:15378"/>
        <dbReference type="ChEBI" id="CHEBI:29999"/>
        <dbReference type="ChEBI" id="CHEBI:30616"/>
        <dbReference type="ChEBI" id="CHEBI:83421"/>
        <dbReference type="ChEBI" id="CHEBI:456216"/>
        <dbReference type="EC" id="2.7.11.1"/>
    </reaction>
</comment>
<comment type="caution">
    <text evidence="23">The sequence shown here is derived from an EMBL/GenBank/DDBJ whole genome shotgun (WGS) entry which is preliminary data.</text>
</comment>
<dbReference type="InterPro" id="IPR000719">
    <property type="entry name" value="Prot_kinase_dom"/>
</dbReference>
<dbReference type="Proteomes" id="UP000822688">
    <property type="component" value="Chromosome 1"/>
</dbReference>
<evidence type="ECO:0000256" key="1">
    <source>
        <dbReference type="ARBA" id="ARBA00004479"/>
    </source>
</evidence>
<keyword evidence="13 21" id="KW-0472">Membrane</keyword>
<keyword evidence="11 19" id="KW-0067">ATP-binding</keyword>
<evidence type="ECO:0000256" key="17">
    <source>
        <dbReference type="ARBA" id="ARBA00047899"/>
    </source>
</evidence>
<dbReference type="Pfam" id="PF00069">
    <property type="entry name" value="Pkinase"/>
    <property type="match status" value="1"/>
</dbReference>
<dbReference type="EC" id="2.7.11.1" evidence="2"/>
<dbReference type="OrthoDB" id="4062651at2759"/>
<evidence type="ECO:0000256" key="19">
    <source>
        <dbReference type="PROSITE-ProRule" id="PRU10141"/>
    </source>
</evidence>
<evidence type="ECO:0000256" key="13">
    <source>
        <dbReference type="ARBA" id="ARBA00023136"/>
    </source>
</evidence>
<keyword evidence="4" id="KW-0597">Phosphoprotein</keyword>
<feature type="transmembrane region" description="Helical" evidence="21">
    <location>
        <begin position="6"/>
        <end position="36"/>
    </location>
</feature>
<evidence type="ECO:0000256" key="9">
    <source>
        <dbReference type="ARBA" id="ARBA00022741"/>
    </source>
</evidence>
<dbReference type="PANTHER" id="PTHR47974:SF9">
    <property type="entry name" value="RECEPTOR-LIKE SERINE_THREONINE-PROTEIN KINASE"/>
    <property type="match status" value="1"/>
</dbReference>
<feature type="binding site" evidence="19">
    <location>
        <position position="131"/>
    </location>
    <ligand>
        <name>ATP</name>
        <dbReference type="ChEBI" id="CHEBI:30616"/>
    </ligand>
</feature>
<accession>A0A8T0JBS9</accession>
<dbReference type="Gene3D" id="1.10.510.10">
    <property type="entry name" value="Transferase(Phosphotransferase) domain 1"/>
    <property type="match status" value="1"/>
</dbReference>